<dbReference type="AlphaFoldDB" id="A0A1M5JUI8"/>
<dbReference type="OrthoDB" id="9768354at2"/>
<keyword evidence="5" id="KW-1185">Reference proteome</keyword>
<proteinExistence type="predicted"/>
<dbReference type="InterPro" id="IPR038461">
    <property type="entry name" value="Schlafen_AlbA_2_dom_sf"/>
</dbReference>
<protein>
    <submittedName>
        <fullName evidence="3">ATP-dependent DNA helicase RecG</fullName>
    </submittedName>
</protein>
<reference evidence="4" key="2">
    <citation type="submission" date="2016-11" db="EMBL/GenBank/DDBJ databases">
        <authorList>
            <person name="Varghese N."/>
            <person name="Submissions S."/>
        </authorList>
    </citation>
    <scope>NUCLEOTIDE SEQUENCE [LARGE SCALE GENOMIC DNA]</scope>
    <source>
        <strain evidence="4">DSM 19729</strain>
    </source>
</reference>
<feature type="domain" description="Schlafen AlbA-2" evidence="1">
    <location>
        <begin position="19"/>
        <end position="138"/>
    </location>
</feature>
<accession>A0A1M5JUI8</accession>
<evidence type="ECO:0000259" key="1">
    <source>
        <dbReference type="Pfam" id="PF04326"/>
    </source>
</evidence>
<dbReference type="EMBL" id="PVUB01000002">
    <property type="protein sequence ID" value="PRZ26066.1"/>
    <property type="molecule type" value="Genomic_DNA"/>
</dbReference>
<reference evidence="2 5" key="3">
    <citation type="submission" date="2018-03" db="EMBL/GenBank/DDBJ databases">
        <title>Genomic Encyclopedia of Archaeal and Bacterial Type Strains, Phase II (KMG-II): from individual species to whole genera.</title>
        <authorList>
            <person name="Goeker M."/>
        </authorList>
    </citation>
    <scope>NUCLEOTIDE SEQUENCE [LARGE SCALE GENOMIC DNA]</scope>
    <source>
        <strain evidence="2 5">DSM 17797</strain>
    </source>
</reference>
<dbReference type="Pfam" id="PF04326">
    <property type="entry name" value="SLFN_AlbA_2"/>
    <property type="match status" value="1"/>
</dbReference>
<dbReference type="Proteomes" id="UP000184384">
    <property type="component" value="Unassembled WGS sequence"/>
</dbReference>
<name>A0A1M5JUI8_9FLAO</name>
<dbReference type="GO" id="GO:0004386">
    <property type="term" value="F:helicase activity"/>
    <property type="evidence" value="ECO:0007669"/>
    <property type="project" value="UniProtKB-KW"/>
</dbReference>
<dbReference type="STRING" id="280093.SAMN05443373_10224"/>
<gene>
    <name evidence="2" type="ORF">BC624_10224</name>
    <name evidence="3" type="ORF">SAMN05443373_10224</name>
</gene>
<dbReference type="Gene3D" id="3.30.565.60">
    <property type="match status" value="1"/>
</dbReference>
<reference evidence="3" key="1">
    <citation type="submission" date="2016-11" db="EMBL/GenBank/DDBJ databases">
        <authorList>
            <person name="Jaros S."/>
            <person name="Januszkiewicz K."/>
            <person name="Wedrychowicz H."/>
        </authorList>
    </citation>
    <scope>NUCLEOTIDE SEQUENCE [LARGE SCALE GENOMIC DNA]</scope>
    <source>
        <strain evidence="3">DSM 19729</strain>
    </source>
</reference>
<dbReference type="PANTHER" id="PTHR30595:SF6">
    <property type="entry name" value="SCHLAFEN ALBA-2 DOMAIN-CONTAINING PROTEIN"/>
    <property type="match status" value="1"/>
</dbReference>
<dbReference type="InterPro" id="IPR007421">
    <property type="entry name" value="Schlafen_AlbA_2_dom"/>
</dbReference>
<dbReference type="EMBL" id="FQWO01000002">
    <property type="protein sequence ID" value="SHG44237.1"/>
    <property type="molecule type" value="Genomic_DNA"/>
</dbReference>
<keyword evidence="3" id="KW-0547">Nucleotide-binding</keyword>
<dbReference type="Gene3D" id="3.30.950.30">
    <property type="entry name" value="Schlafen, AAA domain"/>
    <property type="match status" value="1"/>
</dbReference>
<dbReference type="InterPro" id="IPR038475">
    <property type="entry name" value="RecG_C_sf"/>
</dbReference>
<evidence type="ECO:0000313" key="4">
    <source>
        <dbReference type="Proteomes" id="UP000184384"/>
    </source>
</evidence>
<keyword evidence="3" id="KW-0378">Hydrolase</keyword>
<evidence type="ECO:0000313" key="3">
    <source>
        <dbReference type="EMBL" id="SHG44237.1"/>
    </source>
</evidence>
<dbReference type="Proteomes" id="UP000237771">
    <property type="component" value="Unassembled WGS sequence"/>
</dbReference>
<evidence type="ECO:0000313" key="2">
    <source>
        <dbReference type="EMBL" id="PRZ26066.1"/>
    </source>
</evidence>
<dbReference type="RefSeq" id="WP_072939886.1">
    <property type="nucleotide sequence ID" value="NZ_FQWO01000002.1"/>
</dbReference>
<evidence type="ECO:0000313" key="5">
    <source>
        <dbReference type="Proteomes" id="UP000237771"/>
    </source>
</evidence>
<dbReference type="Pfam" id="PF13749">
    <property type="entry name" value="HATPase_c_4"/>
    <property type="match status" value="1"/>
</dbReference>
<keyword evidence="3" id="KW-0067">ATP-binding</keyword>
<keyword evidence="3" id="KW-0347">Helicase</keyword>
<sequence length="553" mass="63796">MTNTELIELIDELRALPKENEWVEFKTGNVTTNDKLGQYISGLSNAACIANQPFAYLVFGINDETHQAVGTNFNFKNRKEGNEEVELWVRRFLGPSIKFDHFICDYNGVNLEIFRIPAAAAEPTNFKNHPYIRFDSSLTDLKKYPHFMRAIYNSQTDWSAQIAEKATIDNLDPNAIKLAREKYKEKNTNAAFYDEIDNWTDKTFLDKLKITIDGKITNTAIILLGKPETAHFISPAVAQITWKLDTEEKAYEHFNMPLFAEVNVVLSKIRNVKYKFFPDNQLVATEVMKYDTEVILEALNNCIAHQDYSRHARILLTEQINKLIFSSEGSFFEGTAEEYSAGDKTPKKYRNKWLAEAMVNLNMIDSLGYGIYKMYKSQRKRYFPLPDYTKSTRDTVVLEIYGHTIDENYSKLLIEKKDDLSLTEVILLDKVQKKQEITDEGAKLLKKKELIEGRKPNYYISAKLAELTGQKANYTKNKGLDKDVYKGFILKHIENHGFATREEIDSLLLNNLPDYMTEKQRKKKIHNLLQEMSGVSIVNNGSRAKSKWVLLKI</sequence>
<organism evidence="3 4">
    <name type="scientific">Flavobacterium granuli</name>
    <dbReference type="NCBI Taxonomy" id="280093"/>
    <lineage>
        <taxon>Bacteria</taxon>
        <taxon>Pseudomonadati</taxon>
        <taxon>Bacteroidota</taxon>
        <taxon>Flavobacteriia</taxon>
        <taxon>Flavobacteriales</taxon>
        <taxon>Flavobacteriaceae</taxon>
        <taxon>Flavobacterium</taxon>
    </lineage>
</organism>
<dbReference type="PANTHER" id="PTHR30595">
    <property type="entry name" value="GLPR-RELATED TRANSCRIPTIONAL REPRESSOR"/>
    <property type="match status" value="1"/>
</dbReference>